<keyword evidence="4 6" id="KW-0472">Membrane</keyword>
<feature type="transmembrane region" description="Helical" evidence="6">
    <location>
        <begin position="190"/>
        <end position="209"/>
    </location>
</feature>
<dbReference type="InterPro" id="IPR052337">
    <property type="entry name" value="SAT4-like"/>
</dbReference>
<feature type="transmembrane region" description="Helical" evidence="6">
    <location>
        <begin position="96"/>
        <end position="116"/>
    </location>
</feature>
<evidence type="ECO:0000259" key="7">
    <source>
        <dbReference type="Pfam" id="PF20684"/>
    </source>
</evidence>
<dbReference type="InterPro" id="IPR049326">
    <property type="entry name" value="Rhodopsin_dom_fungi"/>
</dbReference>
<feature type="transmembrane region" description="Helical" evidence="6">
    <location>
        <begin position="299"/>
        <end position="319"/>
    </location>
</feature>
<feature type="transmembrane region" description="Helical" evidence="6">
    <location>
        <begin position="37"/>
        <end position="56"/>
    </location>
</feature>
<feature type="transmembrane region" description="Helical" evidence="6">
    <location>
        <begin position="339"/>
        <end position="364"/>
    </location>
</feature>
<feature type="transmembrane region" description="Helical" evidence="6">
    <location>
        <begin position="128"/>
        <end position="150"/>
    </location>
</feature>
<name>A0ABY6U6J2_BIOOC</name>
<evidence type="ECO:0000313" key="8">
    <source>
        <dbReference type="EMBL" id="VUC26681.1"/>
    </source>
</evidence>
<proteinExistence type="inferred from homology"/>
<evidence type="ECO:0000256" key="3">
    <source>
        <dbReference type="ARBA" id="ARBA00022989"/>
    </source>
</evidence>
<organism evidence="8 9">
    <name type="scientific">Bionectria ochroleuca</name>
    <name type="common">Gliocladium roseum</name>
    <dbReference type="NCBI Taxonomy" id="29856"/>
    <lineage>
        <taxon>Eukaryota</taxon>
        <taxon>Fungi</taxon>
        <taxon>Dikarya</taxon>
        <taxon>Ascomycota</taxon>
        <taxon>Pezizomycotina</taxon>
        <taxon>Sordariomycetes</taxon>
        <taxon>Hypocreomycetidae</taxon>
        <taxon>Hypocreales</taxon>
        <taxon>Bionectriaceae</taxon>
        <taxon>Clonostachys</taxon>
    </lineage>
</organism>
<keyword evidence="2 6" id="KW-0812">Transmembrane</keyword>
<dbReference type="PANTHER" id="PTHR33048:SF47">
    <property type="entry name" value="INTEGRAL MEMBRANE PROTEIN-RELATED"/>
    <property type="match status" value="1"/>
</dbReference>
<evidence type="ECO:0000256" key="1">
    <source>
        <dbReference type="ARBA" id="ARBA00004141"/>
    </source>
</evidence>
<dbReference type="Proteomes" id="UP000766486">
    <property type="component" value="Unassembled WGS sequence"/>
</dbReference>
<feature type="transmembrane region" description="Helical" evidence="6">
    <location>
        <begin position="261"/>
        <end position="287"/>
    </location>
</feature>
<feature type="transmembrane region" description="Helical" evidence="6">
    <location>
        <begin position="221"/>
        <end position="241"/>
    </location>
</feature>
<dbReference type="PANTHER" id="PTHR33048">
    <property type="entry name" value="PTH11-LIKE INTEGRAL MEMBRANE PROTEIN (AFU_ORTHOLOGUE AFUA_5G11245)"/>
    <property type="match status" value="1"/>
</dbReference>
<evidence type="ECO:0000256" key="5">
    <source>
        <dbReference type="ARBA" id="ARBA00038359"/>
    </source>
</evidence>
<gene>
    <name evidence="8" type="ORF">CLO192961_LOCUS194031</name>
</gene>
<comment type="subcellular location">
    <subcellularLocation>
        <location evidence="1">Membrane</location>
        <topology evidence="1">Multi-pass membrane protein</topology>
    </subcellularLocation>
</comment>
<evidence type="ECO:0000256" key="6">
    <source>
        <dbReference type="SAM" id="Phobius"/>
    </source>
</evidence>
<keyword evidence="3 6" id="KW-1133">Transmembrane helix</keyword>
<evidence type="ECO:0000313" key="9">
    <source>
        <dbReference type="Proteomes" id="UP000766486"/>
    </source>
</evidence>
<comment type="similarity">
    <text evidence="5">Belongs to the SAT4 family.</text>
</comment>
<keyword evidence="9" id="KW-1185">Reference proteome</keyword>
<accession>A0ABY6U6J2</accession>
<protein>
    <recommendedName>
        <fullName evidence="7">Rhodopsin domain-containing protein</fullName>
    </recommendedName>
</protein>
<dbReference type="Pfam" id="PF20684">
    <property type="entry name" value="Fung_rhodopsin"/>
    <property type="match status" value="1"/>
</dbReference>
<sequence>MVYAGFSAPSFLKVILRKPCISSRPSFAFMNHAKGNVFMFLEVLPLIFSAILPIIASTKSSPHLATVFFFIRTKQHISDTLRAASRLTMRNLTQDALENFVVCVAMIALSGLMILLRMLLRISIGRKLFLSDCLCIASFVVFVGYAALIINHIFNVSNSGAFGIMFLGSPKITLQESLNFIKVMSWITELLFTTSITLAKLSILTLYWTLFSISEVCKKSIIGAIALSVAWFITFILLIIFQCKPINTLWTHPLETELCISTPIVLLTVEITNLVIDIIILSIPVYIISSLRLSTFKKWSILGLFLLGARTVSSFTILFDHGLTCSLSTFLHVVKPAPTFLWSTIQLGSAIVCACLPTLGPIFSRNTMCCGFMRNKTDISIAHGASNHQNRNHEAWWVNNLGEGQYNSFETIWPTHEDYANMHSDEFHLSPLPPQQI</sequence>
<evidence type="ECO:0000256" key="2">
    <source>
        <dbReference type="ARBA" id="ARBA00022692"/>
    </source>
</evidence>
<reference evidence="8 9" key="1">
    <citation type="submission" date="2019-06" db="EMBL/GenBank/DDBJ databases">
        <authorList>
            <person name="Broberg M."/>
        </authorList>
    </citation>
    <scope>NUCLEOTIDE SEQUENCE [LARGE SCALE GENOMIC DNA]</scope>
</reference>
<evidence type="ECO:0000256" key="4">
    <source>
        <dbReference type="ARBA" id="ARBA00023136"/>
    </source>
</evidence>
<feature type="domain" description="Rhodopsin" evidence="7">
    <location>
        <begin position="116"/>
        <end position="365"/>
    </location>
</feature>
<comment type="caution">
    <text evidence="8">The sequence shown here is derived from an EMBL/GenBank/DDBJ whole genome shotgun (WGS) entry which is preliminary data.</text>
</comment>
<dbReference type="EMBL" id="CABFNS010000755">
    <property type="protein sequence ID" value="VUC26681.1"/>
    <property type="molecule type" value="Genomic_DNA"/>
</dbReference>